<evidence type="ECO:0000313" key="2">
    <source>
        <dbReference type="EMBL" id="GBG73532.1"/>
    </source>
</evidence>
<dbReference type="Proteomes" id="UP000265515">
    <property type="component" value="Unassembled WGS sequence"/>
</dbReference>
<accession>A0A388KU52</accession>
<dbReference type="Gramene" id="GBG73532">
    <property type="protein sequence ID" value="GBG73532"/>
    <property type="gene ID" value="CBR_g16875"/>
</dbReference>
<keyword evidence="3" id="KW-1185">Reference proteome</keyword>
<evidence type="ECO:0000256" key="1">
    <source>
        <dbReference type="SAM" id="MobiDB-lite"/>
    </source>
</evidence>
<gene>
    <name evidence="2" type="ORF">CBR_g16875</name>
</gene>
<reference evidence="2 3" key="1">
    <citation type="journal article" date="2018" name="Cell">
        <title>The Chara Genome: Secondary Complexity and Implications for Plant Terrestrialization.</title>
        <authorList>
            <person name="Nishiyama T."/>
            <person name="Sakayama H."/>
            <person name="Vries J.D."/>
            <person name="Buschmann H."/>
            <person name="Saint-Marcoux D."/>
            <person name="Ullrich K.K."/>
            <person name="Haas F.B."/>
            <person name="Vanderstraeten L."/>
            <person name="Becker D."/>
            <person name="Lang D."/>
            <person name="Vosolsobe S."/>
            <person name="Rombauts S."/>
            <person name="Wilhelmsson P.K.I."/>
            <person name="Janitza P."/>
            <person name="Kern R."/>
            <person name="Heyl A."/>
            <person name="Rumpler F."/>
            <person name="Villalobos L.I.A.C."/>
            <person name="Clay J.M."/>
            <person name="Skokan R."/>
            <person name="Toyoda A."/>
            <person name="Suzuki Y."/>
            <person name="Kagoshima H."/>
            <person name="Schijlen E."/>
            <person name="Tajeshwar N."/>
            <person name="Catarino B."/>
            <person name="Hetherington A.J."/>
            <person name="Saltykova A."/>
            <person name="Bonnot C."/>
            <person name="Breuninger H."/>
            <person name="Symeonidi A."/>
            <person name="Radhakrishnan G.V."/>
            <person name="Van Nieuwerburgh F."/>
            <person name="Deforce D."/>
            <person name="Chang C."/>
            <person name="Karol K.G."/>
            <person name="Hedrich R."/>
            <person name="Ulvskov P."/>
            <person name="Glockner G."/>
            <person name="Delwiche C.F."/>
            <person name="Petrasek J."/>
            <person name="Van de Peer Y."/>
            <person name="Friml J."/>
            <person name="Beilby M."/>
            <person name="Dolan L."/>
            <person name="Kohara Y."/>
            <person name="Sugano S."/>
            <person name="Fujiyama A."/>
            <person name="Delaux P.-M."/>
            <person name="Quint M."/>
            <person name="TheiBen G."/>
            <person name="Hagemann M."/>
            <person name="Harholt J."/>
            <person name="Dunand C."/>
            <person name="Zachgo S."/>
            <person name="Langdale J."/>
            <person name="Maumus F."/>
            <person name="Straeten D.V.D."/>
            <person name="Gould S.B."/>
            <person name="Rensing S.A."/>
        </authorList>
    </citation>
    <scope>NUCLEOTIDE SEQUENCE [LARGE SCALE GENOMIC DNA]</scope>
    <source>
        <strain evidence="2 3">S276</strain>
    </source>
</reference>
<name>A0A388KU52_CHABU</name>
<dbReference type="EMBL" id="BFEA01000185">
    <property type="protein sequence ID" value="GBG73532.1"/>
    <property type="molecule type" value="Genomic_DNA"/>
</dbReference>
<sequence>MVQAGAEEGHGRGGWAGGERSRGQGGGRGRRGMREHDGEDSAKTGEEEKVAKERGGGGGAGVRCSHSCTHGELSRPWNSGTM</sequence>
<evidence type="ECO:0000313" key="3">
    <source>
        <dbReference type="Proteomes" id="UP000265515"/>
    </source>
</evidence>
<protein>
    <submittedName>
        <fullName evidence="2">Uncharacterized protein</fullName>
    </submittedName>
</protein>
<organism evidence="2 3">
    <name type="scientific">Chara braunii</name>
    <name type="common">Braun's stonewort</name>
    <dbReference type="NCBI Taxonomy" id="69332"/>
    <lineage>
        <taxon>Eukaryota</taxon>
        <taxon>Viridiplantae</taxon>
        <taxon>Streptophyta</taxon>
        <taxon>Charophyceae</taxon>
        <taxon>Charales</taxon>
        <taxon>Characeae</taxon>
        <taxon>Chara</taxon>
    </lineage>
</organism>
<proteinExistence type="predicted"/>
<feature type="compositionally biased region" description="Gly residues" evidence="1">
    <location>
        <begin position="12"/>
        <end position="27"/>
    </location>
</feature>
<feature type="region of interest" description="Disordered" evidence="1">
    <location>
        <begin position="1"/>
        <end position="82"/>
    </location>
</feature>
<dbReference type="AlphaFoldDB" id="A0A388KU52"/>
<comment type="caution">
    <text evidence="2">The sequence shown here is derived from an EMBL/GenBank/DDBJ whole genome shotgun (WGS) entry which is preliminary data.</text>
</comment>
<feature type="compositionally biased region" description="Basic and acidic residues" evidence="1">
    <location>
        <begin position="32"/>
        <end position="55"/>
    </location>
</feature>